<dbReference type="RefSeq" id="WP_130453379.1">
    <property type="nucleotide sequence ID" value="NZ_QYAG01000001.1"/>
</dbReference>
<protein>
    <recommendedName>
        <fullName evidence="3">EthD domain-containing protein</fullName>
    </recommendedName>
</protein>
<keyword evidence="2" id="KW-1185">Reference proteome</keyword>
<dbReference type="Proteomes" id="UP000291832">
    <property type="component" value="Unassembled WGS sequence"/>
</dbReference>
<reference evidence="1 2" key="1">
    <citation type="journal article" date="2015" name="Stand. Genomic Sci.">
        <title>Genomic Encyclopedia of Bacterial and Archaeal Type Strains, Phase III: the genomes of soil and plant-associated and newly described type strains.</title>
        <authorList>
            <person name="Whitman W.B."/>
            <person name="Woyke T."/>
            <person name="Klenk H.P."/>
            <person name="Zhou Y."/>
            <person name="Lilburn T.G."/>
            <person name="Beck B.J."/>
            <person name="De Vos P."/>
            <person name="Vandamme P."/>
            <person name="Eisen J.A."/>
            <person name="Garrity G."/>
            <person name="Hugenholtz P."/>
            <person name="Kyrpides N.C."/>
        </authorList>
    </citation>
    <scope>NUCLEOTIDE SEQUENCE [LARGE SCALE GENOMIC DNA]</scope>
    <source>
        <strain evidence="1 2">RF6</strain>
    </source>
</reference>
<comment type="caution">
    <text evidence="1">The sequence shown here is derived from an EMBL/GenBank/DDBJ whole genome shotgun (WGS) entry which is preliminary data.</text>
</comment>
<dbReference type="EMBL" id="SHKI01000003">
    <property type="protein sequence ID" value="RZT67064.1"/>
    <property type="molecule type" value="Genomic_DNA"/>
</dbReference>
<evidence type="ECO:0000313" key="1">
    <source>
        <dbReference type="EMBL" id="RZT67064.1"/>
    </source>
</evidence>
<sequence>MSAQVQPAELILVLANAVAGREAEFSSWYTDEHLPEVVRLAGVASAQRYEVPEALAAQLPYRYATVYAIDGSAAAAMQRIISAEYSSQSDALDVHGMVMSPFVPLGAPITPA</sequence>
<evidence type="ECO:0000313" key="2">
    <source>
        <dbReference type="Proteomes" id="UP000291832"/>
    </source>
</evidence>
<evidence type="ECO:0008006" key="3">
    <source>
        <dbReference type="Google" id="ProtNLM"/>
    </source>
</evidence>
<dbReference type="InterPro" id="IPR011008">
    <property type="entry name" value="Dimeric_a/b-barrel"/>
</dbReference>
<proteinExistence type="predicted"/>
<dbReference type="OrthoDB" id="3481501at2"/>
<gene>
    <name evidence="1" type="ORF">EV139_1196</name>
</gene>
<name>A0A4Q7U110_9MICO</name>
<accession>A0A4Q7U110</accession>
<dbReference type="SUPFAM" id="SSF54909">
    <property type="entry name" value="Dimeric alpha+beta barrel"/>
    <property type="match status" value="1"/>
</dbReference>
<organism evidence="1 2">
    <name type="scientific">Leucobacter luti</name>
    <dbReference type="NCBI Taxonomy" id="340320"/>
    <lineage>
        <taxon>Bacteria</taxon>
        <taxon>Bacillati</taxon>
        <taxon>Actinomycetota</taxon>
        <taxon>Actinomycetes</taxon>
        <taxon>Micrococcales</taxon>
        <taxon>Microbacteriaceae</taxon>
        <taxon>Leucobacter</taxon>
    </lineage>
</organism>
<dbReference type="AlphaFoldDB" id="A0A4Q7U110"/>